<evidence type="ECO:0000256" key="1">
    <source>
        <dbReference type="SAM" id="SignalP"/>
    </source>
</evidence>
<feature type="non-terminal residue" evidence="2">
    <location>
        <position position="87"/>
    </location>
</feature>
<dbReference type="AlphaFoldDB" id="A0A699ZKC8"/>
<comment type="caution">
    <text evidence="2">The sequence shown here is derived from an EMBL/GenBank/DDBJ whole genome shotgun (WGS) entry which is preliminary data.</text>
</comment>
<organism evidence="2 3">
    <name type="scientific">Haematococcus lacustris</name>
    <name type="common">Green alga</name>
    <name type="synonym">Haematococcus pluvialis</name>
    <dbReference type="NCBI Taxonomy" id="44745"/>
    <lineage>
        <taxon>Eukaryota</taxon>
        <taxon>Viridiplantae</taxon>
        <taxon>Chlorophyta</taxon>
        <taxon>core chlorophytes</taxon>
        <taxon>Chlorophyceae</taxon>
        <taxon>CS clade</taxon>
        <taxon>Chlamydomonadales</taxon>
        <taxon>Haematococcaceae</taxon>
        <taxon>Haematococcus</taxon>
    </lineage>
</organism>
<sequence length="87" mass="9239">RLCGLIVKLTAGLFILEPFLLVPLVHATTCIPHSLGTVDEQHVSKGKHLVGLQAPIADVVAEHPSRATATLALWPQQSPILAPHGRA</sequence>
<feature type="chain" id="PRO_5025547810" description="Secreted protein" evidence="1">
    <location>
        <begin position="28"/>
        <end position="87"/>
    </location>
</feature>
<dbReference type="Proteomes" id="UP000485058">
    <property type="component" value="Unassembled WGS sequence"/>
</dbReference>
<proteinExistence type="predicted"/>
<evidence type="ECO:0000313" key="2">
    <source>
        <dbReference type="EMBL" id="GFH22721.1"/>
    </source>
</evidence>
<keyword evidence="3" id="KW-1185">Reference proteome</keyword>
<evidence type="ECO:0000313" key="3">
    <source>
        <dbReference type="Proteomes" id="UP000485058"/>
    </source>
</evidence>
<accession>A0A699ZKC8</accession>
<evidence type="ECO:0008006" key="4">
    <source>
        <dbReference type="Google" id="ProtNLM"/>
    </source>
</evidence>
<name>A0A699ZKC8_HAELA</name>
<dbReference type="EMBL" id="BLLF01002108">
    <property type="protein sequence ID" value="GFH22721.1"/>
    <property type="molecule type" value="Genomic_DNA"/>
</dbReference>
<protein>
    <recommendedName>
        <fullName evidence="4">Secreted protein</fullName>
    </recommendedName>
</protein>
<keyword evidence="1" id="KW-0732">Signal</keyword>
<gene>
    <name evidence="2" type="ORF">HaLaN_20232</name>
</gene>
<feature type="signal peptide" evidence="1">
    <location>
        <begin position="1"/>
        <end position="27"/>
    </location>
</feature>
<feature type="non-terminal residue" evidence="2">
    <location>
        <position position="1"/>
    </location>
</feature>
<reference evidence="2 3" key="1">
    <citation type="submission" date="2020-02" db="EMBL/GenBank/DDBJ databases">
        <title>Draft genome sequence of Haematococcus lacustris strain NIES-144.</title>
        <authorList>
            <person name="Morimoto D."/>
            <person name="Nakagawa S."/>
            <person name="Yoshida T."/>
            <person name="Sawayama S."/>
        </authorList>
    </citation>
    <scope>NUCLEOTIDE SEQUENCE [LARGE SCALE GENOMIC DNA]</scope>
    <source>
        <strain evidence="2 3">NIES-144</strain>
    </source>
</reference>